<dbReference type="Proteomes" id="UP000199409">
    <property type="component" value="Unassembled WGS sequence"/>
</dbReference>
<dbReference type="Gene3D" id="3.30.70.1290">
    <property type="entry name" value="Transposase IS200-like"/>
    <property type="match status" value="1"/>
</dbReference>
<dbReference type="PANTHER" id="PTHR34322">
    <property type="entry name" value="TRANSPOSASE, Y1_TNP DOMAIN-CONTAINING"/>
    <property type="match status" value="1"/>
</dbReference>
<dbReference type="SUPFAM" id="SSF143422">
    <property type="entry name" value="Transposase IS200-like"/>
    <property type="match status" value="1"/>
</dbReference>
<dbReference type="GO" id="GO:0006313">
    <property type="term" value="P:DNA transposition"/>
    <property type="evidence" value="ECO:0007669"/>
    <property type="project" value="InterPro"/>
</dbReference>
<dbReference type="AlphaFoldDB" id="A0A1H4CLW5"/>
<dbReference type="GO" id="GO:0004803">
    <property type="term" value="F:transposase activity"/>
    <property type="evidence" value="ECO:0007669"/>
    <property type="project" value="InterPro"/>
</dbReference>
<proteinExistence type="predicted"/>
<dbReference type="PANTHER" id="PTHR34322:SF2">
    <property type="entry name" value="TRANSPOSASE IS200-LIKE DOMAIN-CONTAINING PROTEIN"/>
    <property type="match status" value="1"/>
</dbReference>
<name>A0A1H4CLW5_9BACT</name>
<dbReference type="Gene3D" id="1.10.1750.10">
    <property type="match status" value="1"/>
</dbReference>
<evidence type="ECO:0000313" key="3">
    <source>
        <dbReference type="EMBL" id="SEA61334.1"/>
    </source>
</evidence>
<dbReference type="Pfam" id="PF01797">
    <property type="entry name" value="Y1_Tnp"/>
    <property type="match status" value="1"/>
</dbReference>
<reference evidence="3 4" key="1">
    <citation type="submission" date="2016-10" db="EMBL/GenBank/DDBJ databases">
        <authorList>
            <person name="de Groot N.N."/>
        </authorList>
    </citation>
    <scope>NUCLEOTIDE SEQUENCE [LARGE SCALE GENOMIC DNA]</scope>
    <source>
        <strain evidence="3 4">DSM 7343</strain>
    </source>
</reference>
<dbReference type="STRING" id="37625.SAMN05660420_02613"/>
<dbReference type="SMART" id="SM01321">
    <property type="entry name" value="Y1_Tnp"/>
    <property type="match status" value="1"/>
</dbReference>
<dbReference type="GO" id="GO:0005524">
    <property type="term" value="F:ATP binding"/>
    <property type="evidence" value="ECO:0007669"/>
    <property type="project" value="InterPro"/>
</dbReference>
<evidence type="ECO:0000259" key="2">
    <source>
        <dbReference type="SMART" id="SM01321"/>
    </source>
</evidence>
<dbReference type="GO" id="GO:0043565">
    <property type="term" value="F:sequence-specific DNA binding"/>
    <property type="evidence" value="ECO:0007669"/>
    <property type="project" value="InterPro"/>
</dbReference>
<dbReference type="SMART" id="SM00760">
    <property type="entry name" value="Bac_DnaA_C"/>
    <property type="match status" value="1"/>
</dbReference>
<keyword evidence="4" id="KW-1185">Reference proteome</keyword>
<evidence type="ECO:0000259" key="1">
    <source>
        <dbReference type="SMART" id="SM00760"/>
    </source>
</evidence>
<dbReference type="SUPFAM" id="SSF48295">
    <property type="entry name" value="TrpR-like"/>
    <property type="match status" value="1"/>
</dbReference>
<dbReference type="InterPro" id="IPR036515">
    <property type="entry name" value="Transposase_17_sf"/>
</dbReference>
<dbReference type="OrthoDB" id="9800147at2"/>
<dbReference type="EMBL" id="FNQN01000008">
    <property type="protein sequence ID" value="SEA61334.1"/>
    <property type="molecule type" value="Genomic_DNA"/>
</dbReference>
<accession>A0A1H4CLW5</accession>
<protein>
    <submittedName>
        <fullName evidence="3">DnaA protein helix-turn-helix</fullName>
    </submittedName>
</protein>
<dbReference type="InterPro" id="IPR002686">
    <property type="entry name" value="Transposase_17"/>
</dbReference>
<dbReference type="InterPro" id="IPR010921">
    <property type="entry name" value="Trp_repressor/repl_initiator"/>
</dbReference>
<feature type="domain" description="Chromosomal replication initiator DnaA C-terminal" evidence="1">
    <location>
        <begin position="222"/>
        <end position="290"/>
    </location>
</feature>
<dbReference type="InterPro" id="IPR013159">
    <property type="entry name" value="DnaA_C"/>
</dbReference>
<sequence>MARKPRLHFPGAVYHVSLHGNSHQQVFIDVTDRTRFLLLIQEGIEKFGHKVHAYCLLPDQLQLVIEVGDVPLARIMQQLGFRYTRWFNDWHQQSGHLFQGRYKAILINPETYLLDLVRELHLAPLRLGLENDPMRYRWSSHRSYCGRETVLWLTTDRTFLQIEETGVRALMRFHAYVNEGLEAEAHIDFYRGSESDPRILGDEDFVRGVLKLSRQKYQPKVNPQKVMQIVLDHYKITAEELAAAGKNRHNSEARAYLAWLYLETGCGTMTALGEQLGRDVSSLSSAVRRLQLKAKKDPKVAETYHKLMKRIRR</sequence>
<dbReference type="RefSeq" id="WP_092349397.1">
    <property type="nucleotide sequence ID" value="NZ_FNQN01000008.1"/>
</dbReference>
<feature type="domain" description="Transposase IS200-like" evidence="2">
    <location>
        <begin position="9"/>
        <end position="121"/>
    </location>
</feature>
<organism evidence="3 4">
    <name type="scientific">Desulfuromusa kysingii</name>
    <dbReference type="NCBI Taxonomy" id="37625"/>
    <lineage>
        <taxon>Bacteria</taxon>
        <taxon>Pseudomonadati</taxon>
        <taxon>Thermodesulfobacteriota</taxon>
        <taxon>Desulfuromonadia</taxon>
        <taxon>Desulfuromonadales</taxon>
        <taxon>Geopsychrobacteraceae</taxon>
        <taxon>Desulfuromusa</taxon>
    </lineage>
</organism>
<gene>
    <name evidence="3" type="ORF">SAMN05660420_02613</name>
</gene>
<evidence type="ECO:0000313" key="4">
    <source>
        <dbReference type="Proteomes" id="UP000199409"/>
    </source>
</evidence>
<dbReference type="GO" id="GO:0006270">
    <property type="term" value="P:DNA replication initiation"/>
    <property type="evidence" value="ECO:0007669"/>
    <property type="project" value="InterPro"/>
</dbReference>
<dbReference type="GO" id="GO:0006275">
    <property type="term" value="P:regulation of DNA replication"/>
    <property type="evidence" value="ECO:0007669"/>
    <property type="project" value="InterPro"/>
</dbReference>